<feature type="compositionally biased region" description="Low complexity" evidence="1">
    <location>
        <begin position="44"/>
        <end position="66"/>
    </location>
</feature>
<evidence type="ECO:0000259" key="3">
    <source>
        <dbReference type="Pfam" id="PF26056"/>
    </source>
</evidence>
<reference evidence="4 5" key="1">
    <citation type="submission" date="2020-08" db="EMBL/GenBank/DDBJ databases">
        <title>Sequencing the genomes of 1000 actinobacteria strains.</title>
        <authorList>
            <person name="Klenk H.-P."/>
        </authorList>
    </citation>
    <scope>NUCLEOTIDE SEQUENCE [LARGE SCALE GENOMIC DNA]</scope>
    <source>
        <strain evidence="4 5">DSM 45084</strain>
    </source>
</reference>
<feature type="transmembrane region" description="Helical" evidence="2">
    <location>
        <begin position="97"/>
        <end position="118"/>
    </location>
</feature>
<keyword evidence="2" id="KW-0472">Membrane</keyword>
<comment type="caution">
    <text evidence="4">The sequence shown here is derived from an EMBL/GenBank/DDBJ whole genome shotgun (WGS) entry which is preliminary data.</text>
</comment>
<proteinExistence type="predicted"/>
<protein>
    <recommendedName>
        <fullName evidence="3">DUF8017 domain-containing protein</fullName>
    </recommendedName>
</protein>
<organism evidence="4 5">
    <name type="scientific">Saccharothrix violaceirubra</name>
    <dbReference type="NCBI Taxonomy" id="413306"/>
    <lineage>
        <taxon>Bacteria</taxon>
        <taxon>Bacillati</taxon>
        <taxon>Actinomycetota</taxon>
        <taxon>Actinomycetes</taxon>
        <taxon>Pseudonocardiales</taxon>
        <taxon>Pseudonocardiaceae</taxon>
        <taxon>Saccharothrix</taxon>
    </lineage>
</organism>
<dbReference type="Proteomes" id="UP000542674">
    <property type="component" value="Unassembled WGS sequence"/>
</dbReference>
<accession>A0A7W7SZV9</accession>
<evidence type="ECO:0000256" key="2">
    <source>
        <dbReference type="SAM" id="Phobius"/>
    </source>
</evidence>
<dbReference type="EMBL" id="JACHJS010000001">
    <property type="protein sequence ID" value="MBB4964027.1"/>
    <property type="molecule type" value="Genomic_DNA"/>
</dbReference>
<dbReference type="AlphaFoldDB" id="A0A7W7SZV9"/>
<keyword evidence="2" id="KW-0812">Transmembrane</keyword>
<feature type="domain" description="DUF8017" evidence="3">
    <location>
        <begin position="164"/>
        <end position="349"/>
    </location>
</feature>
<dbReference type="InterPro" id="IPR058330">
    <property type="entry name" value="DUF8017"/>
</dbReference>
<keyword evidence="5" id="KW-1185">Reference proteome</keyword>
<feature type="region of interest" description="Disordered" evidence="1">
    <location>
        <begin position="1"/>
        <end position="70"/>
    </location>
</feature>
<feature type="compositionally biased region" description="Low complexity" evidence="1">
    <location>
        <begin position="132"/>
        <end position="162"/>
    </location>
</feature>
<evidence type="ECO:0000313" key="4">
    <source>
        <dbReference type="EMBL" id="MBB4964027.1"/>
    </source>
</evidence>
<dbReference type="RefSeq" id="WP_184666791.1">
    <property type="nucleotide sequence ID" value="NZ_BAABAI010000003.1"/>
</dbReference>
<sequence>MTHPGDGPSGWGGQPGQGDWNQQRYGHPQQPAPGGQQGYGQPGYGPAYDQPTYGYDQQGNPGYTQPGYGGQQGYGGYGGLGVFSGGEEPPRKNRTGLWITLGVVVVLLIGGGITAVILTKGDDSQKTAGPDTSQSAPATTTGSAAKPTTSAPPSGTTGTPTTCKAAKADWNCLPVPALSYSYDVPKDWSPKNGTAAVDGIDAKLTGLTVHAVYDCGGNGYNRGGTGGVVVPQTDLNTVAKDFAQKLTKQYYASAPNLEVKVGEPKQVKIPFKKADGSAGEVQGVQVDGTAITSGSECLATKGMVKILVLVGDKGFHVFMANGDLEGGPASPAPVREADLQAMIDSVKPLVR</sequence>
<feature type="region of interest" description="Disordered" evidence="1">
    <location>
        <begin position="122"/>
        <end position="162"/>
    </location>
</feature>
<name>A0A7W7SZV9_9PSEU</name>
<gene>
    <name evidence="4" type="ORF">F4559_001386</name>
</gene>
<feature type="compositionally biased region" description="Gly residues" evidence="1">
    <location>
        <begin position="7"/>
        <end position="16"/>
    </location>
</feature>
<dbReference type="Pfam" id="PF26056">
    <property type="entry name" value="DUF8017"/>
    <property type="match status" value="1"/>
</dbReference>
<evidence type="ECO:0000256" key="1">
    <source>
        <dbReference type="SAM" id="MobiDB-lite"/>
    </source>
</evidence>
<keyword evidence="2" id="KW-1133">Transmembrane helix</keyword>
<evidence type="ECO:0000313" key="5">
    <source>
        <dbReference type="Proteomes" id="UP000542674"/>
    </source>
</evidence>